<accession>A0A183EK17</accession>
<proteinExistence type="predicted"/>
<protein>
    <submittedName>
        <fullName evidence="3">Ovule protein</fullName>
    </submittedName>
</protein>
<keyword evidence="2" id="KW-1185">Reference proteome</keyword>
<dbReference type="Proteomes" id="UP000271098">
    <property type="component" value="Unassembled WGS sequence"/>
</dbReference>
<sequence>MGALASSKELDFEVLKFGLDEKEAVKERCFTLAALAHALAHVQQLNGFVPTPTLLNSPSFLAPLIQSVTVSTANNEQTKTVTSPVLASPNRQ</sequence>
<dbReference type="EMBL" id="UYRT01092283">
    <property type="protein sequence ID" value="VDN37970.1"/>
    <property type="molecule type" value="Genomic_DNA"/>
</dbReference>
<name>A0A183EK17_9BILA</name>
<organism evidence="3">
    <name type="scientific">Gongylonema pulchrum</name>
    <dbReference type="NCBI Taxonomy" id="637853"/>
    <lineage>
        <taxon>Eukaryota</taxon>
        <taxon>Metazoa</taxon>
        <taxon>Ecdysozoa</taxon>
        <taxon>Nematoda</taxon>
        <taxon>Chromadorea</taxon>
        <taxon>Rhabditida</taxon>
        <taxon>Spirurina</taxon>
        <taxon>Spiruromorpha</taxon>
        <taxon>Spiruroidea</taxon>
        <taxon>Gongylonematidae</taxon>
        <taxon>Gongylonema</taxon>
    </lineage>
</organism>
<evidence type="ECO:0000313" key="3">
    <source>
        <dbReference type="WBParaSite" id="GPUH_0002133301-mRNA-1"/>
    </source>
</evidence>
<evidence type="ECO:0000313" key="1">
    <source>
        <dbReference type="EMBL" id="VDN37970.1"/>
    </source>
</evidence>
<dbReference type="OrthoDB" id="2187714at2759"/>
<reference evidence="1 2" key="2">
    <citation type="submission" date="2018-11" db="EMBL/GenBank/DDBJ databases">
        <authorList>
            <consortium name="Pathogen Informatics"/>
        </authorList>
    </citation>
    <scope>NUCLEOTIDE SEQUENCE [LARGE SCALE GENOMIC DNA]</scope>
</reference>
<dbReference type="AlphaFoldDB" id="A0A183EK17"/>
<reference evidence="3" key="1">
    <citation type="submission" date="2016-06" db="UniProtKB">
        <authorList>
            <consortium name="WormBaseParasite"/>
        </authorList>
    </citation>
    <scope>IDENTIFICATION</scope>
</reference>
<gene>
    <name evidence="1" type="ORF">GPUH_LOCUS21308</name>
</gene>
<evidence type="ECO:0000313" key="2">
    <source>
        <dbReference type="Proteomes" id="UP000271098"/>
    </source>
</evidence>
<dbReference type="WBParaSite" id="GPUH_0002133301-mRNA-1">
    <property type="protein sequence ID" value="GPUH_0002133301-mRNA-1"/>
    <property type="gene ID" value="GPUH_0002133301"/>
</dbReference>